<gene>
    <name evidence="2" type="ORF">MYCIT1_LOCUS376</name>
</gene>
<name>A0AAD2JU47_9AGAR</name>
<sequence length="366" mass="36320">MARFALLALLVPALVNSAPLKSKRFSFALQSYDSFQISDGVGGNAQAQANAIFVDVLPADLTTVDATSLANIKSMRVAAENAETGQFNPAIAAASGATAAALQVGKIKNKVLKLTAEVTAIKIDLAQAQAAGKSTSSLQGQLTKEQTKLTKNISLDKGSAGKASQGVAGNSKAAAAGGAAAAAASPAAATKAAKTKAAKATKAVGTAAPAATAASLAASAGTVNFNLQSYAQFQISDGTAGNAKAQADAIFVTPLPADLSTVSSAAAANIETMRQAAEKAETAQFNPAIKAASGAAATALQNGKIKNKVLKLTAEVQGLKIKLAKAQASGSSTSAIQTKIAAEQKKLDNNIALDTKAAGQASKGVA</sequence>
<dbReference type="AlphaFoldDB" id="A0AAD2JU47"/>
<dbReference type="Proteomes" id="UP001295794">
    <property type="component" value="Unassembled WGS sequence"/>
</dbReference>
<evidence type="ECO:0000313" key="2">
    <source>
        <dbReference type="EMBL" id="CAK5261999.1"/>
    </source>
</evidence>
<evidence type="ECO:0008006" key="4">
    <source>
        <dbReference type="Google" id="ProtNLM"/>
    </source>
</evidence>
<feature type="signal peptide" evidence="1">
    <location>
        <begin position="1"/>
        <end position="17"/>
    </location>
</feature>
<dbReference type="EMBL" id="CAVNYO010000005">
    <property type="protein sequence ID" value="CAK5261999.1"/>
    <property type="molecule type" value="Genomic_DNA"/>
</dbReference>
<reference evidence="2" key="1">
    <citation type="submission" date="2023-11" db="EMBL/GenBank/DDBJ databases">
        <authorList>
            <person name="De Vega J J."/>
            <person name="De Vega J J."/>
        </authorList>
    </citation>
    <scope>NUCLEOTIDE SEQUENCE</scope>
</reference>
<protein>
    <recommendedName>
        <fullName evidence="4">Small secreted protein</fullName>
    </recommendedName>
</protein>
<keyword evidence="1" id="KW-0732">Signal</keyword>
<comment type="caution">
    <text evidence="2">The sequence shown here is derived from an EMBL/GenBank/DDBJ whole genome shotgun (WGS) entry which is preliminary data.</text>
</comment>
<dbReference type="PANTHER" id="PTHR38849:SF1">
    <property type="entry name" value="SMALL SECRETED PROTEIN"/>
    <property type="match status" value="1"/>
</dbReference>
<proteinExistence type="predicted"/>
<evidence type="ECO:0000256" key="1">
    <source>
        <dbReference type="SAM" id="SignalP"/>
    </source>
</evidence>
<evidence type="ECO:0000313" key="3">
    <source>
        <dbReference type="Proteomes" id="UP001295794"/>
    </source>
</evidence>
<accession>A0AAD2JU47</accession>
<organism evidence="2 3">
    <name type="scientific">Mycena citricolor</name>
    <dbReference type="NCBI Taxonomy" id="2018698"/>
    <lineage>
        <taxon>Eukaryota</taxon>
        <taxon>Fungi</taxon>
        <taxon>Dikarya</taxon>
        <taxon>Basidiomycota</taxon>
        <taxon>Agaricomycotina</taxon>
        <taxon>Agaricomycetes</taxon>
        <taxon>Agaricomycetidae</taxon>
        <taxon>Agaricales</taxon>
        <taxon>Marasmiineae</taxon>
        <taxon>Mycenaceae</taxon>
        <taxon>Mycena</taxon>
    </lineage>
</organism>
<feature type="chain" id="PRO_5041978811" description="Small secreted protein" evidence="1">
    <location>
        <begin position="18"/>
        <end position="366"/>
    </location>
</feature>
<keyword evidence="3" id="KW-1185">Reference proteome</keyword>
<dbReference type="PANTHER" id="PTHR38849">
    <property type="entry name" value="SMALL SECRETED PROTEIN"/>
    <property type="match status" value="1"/>
</dbReference>